<accession>A0A183G2Y7</accession>
<name>A0A183G2Y7_HELPZ</name>
<reference evidence="4" key="2">
    <citation type="submission" date="2019-09" db="UniProtKB">
        <authorList>
            <consortium name="WormBaseParasite"/>
        </authorList>
    </citation>
    <scope>IDENTIFICATION</scope>
</reference>
<dbReference type="PANTHER" id="PTHR47027:SF28">
    <property type="entry name" value="ENDONUCLEASE-REVERSE TRANSCRIPTASE"/>
    <property type="match status" value="1"/>
</dbReference>
<sequence>MKVYKRLVDSRLREMITISQEQWGFMPERSTTDAIFIARQVMEKYREKQKPCYLAFLDLEKAYDRLPRACSGNPFEDSKAAVRTPHGMAKKMDITVGVHQGSALSPFLLVLTLDCIVNHLEEGPLRTILYAADIALVADSREELEKKVQLWQGALADNGLRLNVRKTKFISSEQSPNRS</sequence>
<evidence type="ECO:0000313" key="2">
    <source>
        <dbReference type="EMBL" id="VDP03687.1"/>
    </source>
</evidence>
<accession>A0A3P7ZPN4</accession>
<evidence type="ECO:0000313" key="4">
    <source>
        <dbReference type="WBParaSite" id="HPBE_0001572001-mRNA-1"/>
    </source>
</evidence>
<gene>
    <name evidence="2" type="ORF">HPBE_LOCUS15719</name>
</gene>
<dbReference type="InterPro" id="IPR043502">
    <property type="entry name" value="DNA/RNA_pol_sf"/>
</dbReference>
<dbReference type="InterPro" id="IPR043128">
    <property type="entry name" value="Rev_trsase/Diguanyl_cyclase"/>
</dbReference>
<feature type="domain" description="Reverse transcriptase" evidence="1">
    <location>
        <begin position="1"/>
        <end position="179"/>
    </location>
</feature>
<dbReference type="OrthoDB" id="410104at2759"/>
<proteinExistence type="predicted"/>
<organism evidence="3 4">
    <name type="scientific">Heligmosomoides polygyrus</name>
    <name type="common">Parasitic roundworm</name>
    <dbReference type="NCBI Taxonomy" id="6339"/>
    <lineage>
        <taxon>Eukaryota</taxon>
        <taxon>Metazoa</taxon>
        <taxon>Ecdysozoa</taxon>
        <taxon>Nematoda</taxon>
        <taxon>Chromadorea</taxon>
        <taxon>Rhabditida</taxon>
        <taxon>Rhabditina</taxon>
        <taxon>Rhabditomorpha</taxon>
        <taxon>Strongyloidea</taxon>
        <taxon>Heligmosomidae</taxon>
        <taxon>Heligmosomoides</taxon>
    </lineage>
</organism>
<dbReference type="PANTHER" id="PTHR47027">
    <property type="entry name" value="REVERSE TRANSCRIPTASE DOMAIN-CONTAINING PROTEIN"/>
    <property type="match status" value="1"/>
</dbReference>
<dbReference type="WBParaSite" id="HPBE_0001572001-mRNA-1">
    <property type="protein sequence ID" value="HPBE_0001572001-mRNA-1"/>
    <property type="gene ID" value="HPBE_0001572001"/>
</dbReference>
<reference evidence="2 3" key="1">
    <citation type="submission" date="2018-11" db="EMBL/GenBank/DDBJ databases">
        <authorList>
            <consortium name="Pathogen Informatics"/>
        </authorList>
    </citation>
    <scope>NUCLEOTIDE SEQUENCE [LARGE SCALE GENOMIC DNA]</scope>
</reference>
<dbReference type="SUPFAM" id="SSF56672">
    <property type="entry name" value="DNA/RNA polymerases"/>
    <property type="match status" value="1"/>
</dbReference>
<dbReference type="InterPro" id="IPR000477">
    <property type="entry name" value="RT_dom"/>
</dbReference>
<protein>
    <submittedName>
        <fullName evidence="4">Reverse transcriptase domain-containing protein</fullName>
    </submittedName>
</protein>
<dbReference type="PROSITE" id="PS50878">
    <property type="entry name" value="RT_POL"/>
    <property type="match status" value="1"/>
</dbReference>
<dbReference type="Pfam" id="PF00078">
    <property type="entry name" value="RVT_1"/>
    <property type="match status" value="1"/>
</dbReference>
<dbReference type="EMBL" id="UZAH01029006">
    <property type="protein sequence ID" value="VDP03687.1"/>
    <property type="molecule type" value="Genomic_DNA"/>
</dbReference>
<evidence type="ECO:0000313" key="3">
    <source>
        <dbReference type="Proteomes" id="UP000050761"/>
    </source>
</evidence>
<dbReference type="AlphaFoldDB" id="A0A183G2Y7"/>
<dbReference type="Proteomes" id="UP000050761">
    <property type="component" value="Unassembled WGS sequence"/>
</dbReference>
<evidence type="ECO:0000259" key="1">
    <source>
        <dbReference type="PROSITE" id="PS50878"/>
    </source>
</evidence>
<keyword evidence="3" id="KW-1185">Reference proteome</keyword>
<dbReference type="Gene3D" id="3.30.70.270">
    <property type="match status" value="1"/>
</dbReference>
<dbReference type="CDD" id="cd01650">
    <property type="entry name" value="RT_nLTR_like"/>
    <property type="match status" value="1"/>
</dbReference>